<gene>
    <name evidence="6" type="ORF">CVIRNUC_002635</name>
</gene>
<evidence type="ECO:0008006" key="8">
    <source>
        <dbReference type="Google" id="ProtNLM"/>
    </source>
</evidence>
<dbReference type="PRINTS" id="PR00465">
    <property type="entry name" value="EP450IV"/>
</dbReference>
<keyword evidence="7" id="KW-1185">Reference proteome</keyword>
<dbReference type="PROSITE" id="PS00086">
    <property type="entry name" value="CYTOCHROME_P450"/>
    <property type="match status" value="1"/>
</dbReference>
<evidence type="ECO:0000313" key="7">
    <source>
        <dbReference type="Proteomes" id="UP001314263"/>
    </source>
</evidence>
<dbReference type="AlphaFoldDB" id="A0AAV1HXE9"/>
<dbReference type="InterPro" id="IPR001128">
    <property type="entry name" value="Cyt_P450"/>
</dbReference>
<feature type="binding site" description="axial binding residue" evidence="3">
    <location>
        <position position="456"/>
    </location>
    <ligand>
        <name>heme</name>
        <dbReference type="ChEBI" id="CHEBI:30413"/>
    </ligand>
    <ligandPart>
        <name>Fe</name>
        <dbReference type="ChEBI" id="CHEBI:18248"/>
    </ligandPart>
</feature>
<accession>A0AAV1HXE9</accession>
<dbReference type="GO" id="GO:0020037">
    <property type="term" value="F:heme binding"/>
    <property type="evidence" value="ECO:0007669"/>
    <property type="project" value="InterPro"/>
</dbReference>
<dbReference type="PANTHER" id="PTHR24286:SF380">
    <property type="entry name" value="PH DOMAIN-CONTAINING PROTEIN"/>
    <property type="match status" value="1"/>
</dbReference>
<name>A0AAV1HXE9_9CHLO</name>
<keyword evidence="1 3" id="KW-0479">Metal-binding</keyword>
<protein>
    <recommendedName>
        <fullName evidence="8">Cytochrome P450</fullName>
    </recommendedName>
</protein>
<evidence type="ECO:0000256" key="3">
    <source>
        <dbReference type="PIRSR" id="PIRSR602403-1"/>
    </source>
</evidence>
<dbReference type="Gene3D" id="1.10.630.10">
    <property type="entry name" value="Cytochrome P450"/>
    <property type="match status" value="2"/>
</dbReference>
<comment type="caution">
    <text evidence="6">The sequence shown here is derived from an EMBL/GenBank/DDBJ whole genome shotgun (WGS) entry which is preliminary data.</text>
</comment>
<evidence type="ECO:0000256" key="1">
    <source>
        <dbReference type="ARBA" id="ARBA00022723"/>
    </source>
</evidence>
<dbReference type="GO" id="GO:0016125">
    <property type="term" value="P:sterol metabolic process"/>
    <property type="evidence" value="ECO:0007669"/>
    <property type="project" value="TreeGrafter"/>
</dbReference>
<sequence>MRSTLLQQPSTLKVQSFVGQPKGRHSLHPQARPSRLQVVVTELPLPEGNLGLPLIGETLQLLSQGDTFGEQRSAKHGDMWKTNILGSPTVMVFGAAECRKLLKEEGHLVEVLWPDVTAELVGKESVNLLKGEEHLRIKRVLGEAFSEESVERLLVLLRECTWDFCDRWEELGSFSAYDEGKLWAWSVFGSTVLGLPPSIETGERLCGLMDTLQAGFQTAPVKLPLTPYQKAVKAREAIADLVRQQMQAISSSKAAPPSCLKFMMAGQQLTSTQIVDNMVATAFGNASLGPSAAKAFQHLAAAGTVKKRLADRALRFNSRGDSPHQLDYVIAVVREVLRITPIVPALFRRTLKDFQLGGRLIPKGWNVYIHTGASVQRYNRDTFRPERWLEQESDSSSSSASPPARGVLAAGSGGEDAVSGRRAESEEMGADSLLTSRQQSGCPGHSLPFGLGPRMCLGRHLVEAALALLLTKLVTSCVWQMANPAEEWSVFPTVRPKHGLVVQSFRNTTRARL</sequence>
<evidence type="ECO:0000256" key="5">
    <source>
        <dbReference type="SAM" id="MobiDB-lite"/>
    </source>
</evidence>
<keyword evidence="4" id="KW-0560">Oxidoreductase</keyword>
<dbReference type="GO" id="GO:0005506">
    <property type="term" value="F:iron ion binding"/>
    <property type="evidence" value="ECO:0007669"/>
    <property type="project" value="InterPro"/>
</dbReference>
<dbReference type="GO" id="GO:0016705">
    <property type="term" value="F:oxidoreductase activity, acting on paired donors, with incorporation or reduction of molecular oxygen"/>
    <property type="evidence" value="ECO:0007669"/>
    <property type="project" value="InterPro"/>
</dbReference>
<dbReference type="Proteomes" id="UP001314263">
    <property type="component" value="Unassembled WGS sequence"/>
</dbReference>
<keyword evidence="2 3" id="KW-0408">Iron</keyword>
<dbReference type="GO" id="GO:0004497">
    <property type="term" value="F:monooxygenase activity"/>
    <property type="evidence" value="ECO:0007669"/>
    <property type="project" value="UniProtKB-KW"/>
</dbReference>
<dbReference type="InterPro" id="IPR017972">
    <property type="entry name" value="Cyt_P450_CS"/>
</dbReference>
<evidence type="ECO:0000256" key="2">
    <source>
        <dbReference type="ARBA" id="ARBA00023004"/>
    </source>
</evidence>
<dbReference type="InterPro" id="IPR036396">
    <property type="entry name" value="Cyt_P450_sf"/>
</dbReference>
<comment type="cofactor">
    <cofactor evidence="3">
        <name>heme</name>
        <dbReference type="ChEBI" id="CHEBI:30413"/>
    </cofactor>
</comment>
<keyword evidence="4" id="KW-0503">Monooxygenase</keyword>
<feature type="compositionally biased region" description="Low complexity" evidence="5">
    <location>
        <begin position="394"/>
        <end position="404"/>
    </location>
</feature>
<dbReference type="Pfam" id="PF00067">
    <property type="entry name" value="p450"/>
    <property type="match status" value="2"/>
</dbReference>
<dbReference type="InterPro" id="IPR002403">
    <property type="entry name" value="Cyt_P450_E_grp-IV"/>
</dbReference>
<proteinExistence type="inferred from homology"/>
<reference evidence="6 7" key="1">
    <citation type="submission" date="2023-10" db="EMBL/GenBank/DDBJ databases">
        <authorList>
            <person name="Maclean D."/>
            <person name="Macfadyen A."/>
        </authorList>
    </citation>
    <scope>NUCLEOTIDE SEQUENCE [LARGE SCALE GENOMIC DNA]</scope>
</reference>
<organism evidence="6 7">
    <name type="scientific">Coccomyxa viridis</name>
    <dbReference type="NCBI Taxonomy" id="1274662"/>
    <lineage>
        <taxon>Eukaryota</taxon>
        <taxon>Viridiplantae</taxon>
        <taxon>Chlorophyta</taxon>
        <taxon>core chlorophytes</taxon>
        <taxon>Trebouxiophyceae</taxon>
        <taxon>Trebouxiophyceae incertae sedis</taxon>
        <taxon>Coccomyxaceae</taxon>
        <taxon>Coccomyxa</taxon>
    </lineage>
</organism>
<keyword evidence="3 4" id="KW-0349">Heme</keyword>
<dbReference type="EMBL" id="CAUYUE010000003">
    <property type="protein sequence ID" value="CAK0758631.1"/>
    <property type="molecule type" value="Genomic_DNA"/>
</dbReference>
<feature type="region of interest" description="Disordered" evidence="5">
    <location>
        <begin position="389"/>
        <end position="439"/>
    </location>
</feature>
<dbReference type="SUPFAM" id="SSF48264">
    <property type="entry name" value="Cytochrome P450"/>
    <property type="match status" value="1"/>
</dbReference>
<comment type="similarity">
    <text evidence="4">Belongs to the cytochrome P450 family.</text>
</comment>
<evidence type="ECO:0000313" key="6">
    <source>
        <dbReference type="EMBL" id="CAK0758631.1"/>
    </source>
</evidence>
<evidence type="ECO:0000256" key="4">
    <source>
        <dbReference type="RuleBase" id="RU000461"/>
    </source>
</evidence>
<dbReference type="PANTHER" id="PTHR24286">
    <property type="entry name" value="CYTOCHROME P450 26"/>
    <property type="match status" value="1"/>
</dbReference>